<dbReference type="SFLD" id="SFLDG01129">
    <property type="entry name" value="C1.5:_HAD__Beta-PGM__Phosphata"/>
    <property type="match status" value="1"/>
</dbReference>
<dbReference type="NCBIfam" id="TIGR01509">
    <property type="entry name" value="HAD-SF-IA-v3"/>
    <property type="match status" value="1"/>
</dbReference>
<reference evidence="1 2" key="1">
    <citation type="submission" date="2020-08" db="EMBL/GenBank/DDBJ databases">
        <title>Sequencing the genomes of 1000 actinobacteria strains.</title>
        <authorList>
            <person name="Klenk H.-P."/>
        </authorList>
    </citation>
    <scope>NUCLEOTIDE SEQUENCE [LARGE SCALE GENOMIC DNA]</scope>
    <source>
        <strain evidence="1 2">DSM 43149</strain>
    </source>
</reference>
<sequence>MKASMPRPLRAVIFDVDGTLAETERDGHRQAFNQAFRDHGLPFHWDVAEYGRLLAVTGGRYRLAWYLAEQGLSDPAGAARVLHRTKTAHFAAWLRAGPLFPRPGVHELLAGLRDSGVPVAIATTGRREWVSILLKRLFDDIGFAAVVTGDDVAELKPDPEAYLRALSRLDVEAREAVAVEDSPPGLAAATAAGITCLVVASEYHLDMPFPGAAAVLPGFLATDLPDAGLSGVFADGVTADALRWLHSAAQGRGAR</sequence>
<dbReference type="InterPro" id="IPR023214">
    <property type="entry name" value="HAD_sf"/>
</dbReference>
<dbReference type="SUPFAM" id="SSF56784">
    <property type="entry name" value="HAD-like"/>
    <property type="match status" value="1"/>
</dbReference>
<dbReference type="PANTHER" id="PTHR42896">
    <property type="entry name" value="XYLULOSE-1,5-BISPHOSPHATE (XUBP) PHOSPHATASE"/>
    <property type="match status" value="1"/>
</dbReference>
<comment type="caution">
    <text evidence="1">The sequence shown here is derived from an EMBL/GenBank/DDBJ whole genome shotgun (WGS) entry which is preliminary data.</text>
</comment>
<dbReference type="InterPro" id="IPR036412">
    <property type="entry name" value="HAD-like_sf"/>
</dbReference>
<organism evidence="1 2">
    <name type="scientific">Actinoplanes digitatis</name>
    <dbReference type="NCBI Taxonomy" id="1868"/>
    <lineage>
        <taxon>Bacteria</taxon>
        <taxon>Bacillati</taxon>
        <taxon>Actinomycetota</taxon>
        <taxon>Actinomycetes</taxon>
        <taxon>Micromonosporales</taxon>
        <taxon>Micromonosporaceae</taxon>
        <taxon>Actinoplanes</taxon>
    </lineage>
</organism>
<dbReference type="Proteomes" id="UP000578112">
    <property type="component" value="Unassembled WGS sequence"/>
</dbReference>
<dbReference type="GO" id="GO:0016787">
    <property type="term" value="F:hydrolase activity"/>
    <property type="evidence" value="ECO:0007669"/>
    <property type="project" value="UniProtKB-KW"/>
</dbReference>
<dbReference type="PRINTS" id="PR00413">
    <property type="entry name" value="HADHALOGNASE"/>
</dbReference>
<gene>
    <name evidence="1" type="ORF">BJ971_004599</name>
</gene>
<keyword evidence="1" id="KW-0378">Hydrolase</keyword>
<evidence type="ECO:0000313" key="1">
    <source>
        <dbReference type="EMBL" id="MBB4764043.1"/>
    </source>
</evidence>
<dbReference type="Pfam" id="PF00702">
    <property type="entry name" value="Hydrolase"/>
    <property type="match status" value="1"/>
</dbReference>
<dbReference type="AlphaFoldDB" id="A0A7W7I0H5"/>
<evidence type="ECO:0000313" key="2">
    <source>
        <dbReference type="Proteomes" id="UP000578112"/>
    </source>
</evidence>
<dbReference type="Gene3D" id="1.10.150.240">
    <property type="entry name" value="Putative phosphatase, domain 2"/>
    <property type="match status" value="1"/>
</dbReference>
<proteinExistence type="predicted"/>
<dbReference type="InterPro" id="IPR044999">
    <property type="entry name" value="CbbY-like"/>
</dbReference>
<dbReference type="SFLD" id="SFLDS00003">
    <property type="entry name" value="Haloacid_Dehalogenase"/>
    <property type="match status" value="1"/>
</dbReference>
<dbReference type="RefSeq" id="WP_184995278.1">
    <property type="nucleotide sequence ID" value="NZ_BOMK01000024.1"/>
</dbReference>
<dbReference type="InterPro" id="IPR006439">
    <property type="entry name" value="HAD-SF_hydro_IA"/>
</dbReference>
<name>A0A7W7I0H5_9ACTN</name>
<dbReference type="PANTHER" id="PTHR42896:SF2">
    <property type="entry name" value="CBBY-LIKE PROTEIN"/>
    <property type="match status" value="1"/>
</dbReference>
<dbReference type="Gene3D" id="3.40.50.1000">
    <property type="entry name" value="HAD superfamily/HAD-like"/>
    <property type="match status" value="1"/>
</dbReference>
<dbReference type="EMBL" id="JACHNH010000001">
    <property type="protein sequence ID" value="MBB4764043.1"/>
    <property type="molecule type" value="Genomic_DNA"/>
</dbReference>
<protein>
    <submittedName>
        <fullName evidence="1">HAD superfamily hydrolase (TIGR01509 family)</fullName>
    </submittedName>
</protein>
<keyword evidence="2" id="KW-1185">Reference proteome</keyword>
<accession>A0A7W7I0H5</accession>
<dbReference type="InterPro" id="IPR023198">
    <property type="entry name" value="PGP-like_dom2"/>
</dbReference>